<reference evidence="1 2" key="1">
    <citation type="submission" date="2016-01" db="EMBL/GenBank/DDBJ databases">
        <authorList>
            <person name="Oliw E.H."/>
        </authorList>
    </citation>
    <scope>NUCLEOTIDE SEQUENCE [LARGE SCALE GENOMIC DNA]</scope>
    <source>
        <strain evidence="1 2">MJR8628B</strain>
    </source>
</reference>
<dbReference type="PATRIC" id="fig|1681.53.peg.1810"/>
<comment type="caution">
    <text evidence="1">The sequence shown here is derived from an EMBL/GenBank/DDBJ whole genome shotgun (WGS) entry which is preliminary data.</text>
</comment>
<gene>
    <name evidence="1" type="ORF">HMPREF3196_01852</name>
</gene>
<evidence type="ECO:0000313" key="2">
    <source>
        <dbReference type="Proteomes" id="UP000070092"/>
    </source>
</evidence>
<proteinExistence type="predicted"/>
<accession>A0A133KKT7</accession>
<dbReference type="Proteomes" id="UP000070092">
    <property type="component" value="Unassembled WGS sequence"/>
</dbReference>
<dbReference type="RefSeq" id="WP_155641532.1">
    <property type="nucleotide sequence ID" value="NZ_KQ955781.1"/>
</dbReference>
<dbReference type="EMBL" id="LRPO01000048">
    <property type="protein sequence ID" value="KWZ80269.1"/>
    <property type="molecule type" value="Genomic_DNA"/>
</dbReference>
<organism evidence="1 2">
    <name type="scientific">Bifidobacterium bifidum</name>
    <dbReference type="NCBI Taxonomy" id="1681"/>
    <lineage>
        <taxon>Bacteria</taxon>
        <taxon>Bacillati</taxon>
        <taxon>Actinomycetota</taxon>
        <taxon>Actinomycetes</taxon>
        <taxon>Bifidobacteriales</taxon>
        <taxon>Bifidobacteriaceae</taxon>
        <taxon>Bifidobacterium</taxon>
    </lineage>
</organism>
<dbReference type="AlphaFoldDB" id="A0A133KKT7"/>
<protein>
    <submittedName>
        <fullName evidence="1">Uncharacterized protein</fullName>
    </submittedName>
</protein>
<evidence type="ECO:0000313" key="1">
    <source>
        <dbReference type="EMBL" id="KWZ80269.1"/>
    </source>
</evidence>
<name>A0A133KKT7_BIFBI</name>
<sequence>MALMPVKWLSHSTGIFVYFGLARRDSTMYVLLSSFRGVDSTAWEHLSAFQGVAKTLCTEYMGHLLIEIMRFA</sequence>